<gene>
    <name evidence="1" type="ORF">L6164_004602</name>
</gene>
<protein>
    <submittedName>
        <fullName evidence="1">Uncharacterized protein</fullName>
    </submittedName>
</protein>
<dbReference type="EMBL" id="CM039427">
    <property type="protein sequence ID" value="KAI4355873.1"/>
    <property type="molecule type" value="Genomic_DNA"/>
</dbReference>
<evidence type="ECO:0000313" key="2">
    <source>
        <dbReference type="Proteomes" id="UP000828941"/>
    </source>
</evidence>
<proteinExistence type="predicted"/>
<keyword evidence="2" id="KW-1185">Reference proteome</keyword>
<name>A0ACB9Q4Y6_BAUVA</name>
<reference evidence="1 2" key="1">
    <citation type="journal article" date="2022" name="DNA Res.">
        <title>Chromosomal-level genome assembly of the orchid tree Bauhinia variegata (Leguminosae; Cercidoideae) supports the allotetraploid origin hypothesis of Bauhinia.</title>
        <authorList>
            <person name="Zhong Y."/>
            <person name="Chen Y."/>
            <person name="Zheng D."/>
            <person name="Pang J."/>
            <person name="Liu Y."/>
            <person name="Luo S."/>
            <person name="Meng S."/>
            <person name="Qian L."/>
            <person name="Wei D."/>
            <person name="Dai S."/>
            <person name="Zhou R."/>
        </authorList>
    </citation>
    <scope>NUCLEOTIDE SEQUENCE [LARGE SCALE GENOMIC DNA]</scope>
    <source>
        <strain evidence="1">BV-YZ2020</strain>
    </source>
</reference>
<accession>A0ACB9Q4Y6</accession>
<sequence length="155" mass="18459">MNGEWKAGVFELDRLHYLLKAKGDFDHNSNRRVEGLFYSAIVLAGFRRIGCGRSSNRPRRKRKKIGKVKDKLMDILHKMIFPVRRVWLSLSARLKHRNDGTGLLKLQDDVQTCGYEDVQVMWEMLQRSETELVDKRKQQPFWRIFVWSNHNHNHK</sequence>
<evidence type="ECO:0000313" key="1">
    <source>
        <dbReference type="EMBL" id="KAI4355873.1"/>
    </source>
</evidence>
<organism evidence="1 2">
    <name type="scientific">Bauhinia variegata</name>
    <name type="common">Purple orchid tree</name>
    <name type="synonym">Phanera variegata</name>
    <dbReference type="NCBI Taxonomy" id="167791"/>
    <lineage>
        <taxon>Eukaryota</taxon>
        <taxon>Viridiplantae</taxon>
        <taxon>Streptophyta</taxon>
        <taxon>Embryophyta</taxon>
        <taxon>Tracheophyta</taxon>
        <taxon>Spermatophyta</taxon>
        <taxon>Magnoliopsida</taxon>
        <taxon>eudicotyledons</taxon>
        <taxon>Gunneridae</taxon>
        <taxon>Pentapetalae</taxon>
        <taxon>rosids</taxon>
        <taxon>fabids</taxon>
        <taxon>Fabales</taxon>
        <taxon>Fabaceae</taxon>
        <taxon>Cercidoideae</taxon>
        <taxon>Cercideae</taxon>
        <taxon>Bauhiniinae</taxon>
        <taxon>Bauhinia</taxon>
    </lineage>
</organism>
<comment type="caution">
    <text evidence="1">The sequence shown here is derived from an EMBL/GenBank/DDBJ whole genome shotgun (WGS) entry which is preliminary data.</text>
</comment>
<dbReference type="Proteomes" id="UP000828941">
    <property type="component" value="Chromosome 2"/>
</dbReference>